<feature type="region of interest" description="Disordered" evidence="1">
    <location>
        <begin position="203"/>
        <end position="231"/>
    </location>
</feature>
<dbReference type="PANTHER" id="PTHR33673:SF36">
    <property type="entry name" value="MYB-LIKE PROTEIN Q"/>
    <property type="match status" value="1"/>
</dbReference>
<accession>A0AAU9LN60</accession>
<sequence length="244" mass="27283">MDPEELNNRSSSVSNLTRESTFRSLSPTQSPPIQLMERPEDFEFQDASSSSSSSSSESESEWSSVSNESLFSIHITNSLTHDNDVFQSGESVKSDDLTTFSGPINVESDFESLKIETTSKLDEPQKVVRWKTQVERPAEEGVPPDGHQWQPSPFNNHISNEPTKHTTTKPKKKLWWSCKCDISKWSCWNGCWKSMTCSICKPKKVSSSHSTEGSGPKKPSASKKGPRLRSWSCSCHCCDEVNLA</sequence>
<keyword evidence="3" id="KW-1185">Reference proteome</keyword>
<gene>
    <name evidence="2" type="ORF">LVIROSA_LOCUS4768</name>
</gene>
<feature type="compositionally biased region" description="Polar residues" evidence="1">
    <location>
        <begin position="149"/>
        <end position="161"/>
    </location>
</feature>
<dbReference type="PANTHER" id="PTHR33673">
    <property type="entry name" value="SUPPRESSOR SRP40-LIKE PROTEIN"/>
    <property type="match status" value="1"/>
</dbReference>
<comment type="caution">
    <text evidence="2">The sequence shown here is derived from an EMBL/GenBank/DDBJ whole genome shotgun (WGS) entry which is preliminary data.</text>
</comment>
<organism evidence="2 3">
    <name type="scientific">Lactuca virosa</name>
    <dbReference type="NCBI Taxonomy" id="75947"/>
    <lineage>
        <taxon>Eukaryota</taxon>
        <taxon>Viridiplantae</taxon>
        <taxon>Streptophyta</taxon>
        <taxon>Embryophyta</taxon>
        <taxon>Tracheophyta</taxon>
        <taxon>Spermatophyta</taxon>
        <taxon>Magnoliopsida</taxon>
        <taxon>eudicotyledons</taxon>
        <taxon>Gunneridae</taxon>
        <taxon>Pentapetalae</taxon>
        <taxon>asterids</taxon>
        <taxon>campanulids</taxon>
        <taxon>Asterales</taxon>
        <taxon>Asteraceae</taxon>
        <taxon>Cichorioideae</taxon>
        <taxon>Cichorieae</taxon>
        <taxon>Lactucinae</taxon>
        <taxon>Lactuca</taxon>
    </lineage>
</organism>
<evidence type="ECO:0000313" key="3">
    <source>
        <dbReference type="Proteomes" id="UP001157418"/>
    </source>
</evidence>
<dbReference type="EMBL" id="CAKMRJ010000002">
    <property type="protein sequence ID" value="CAH1417054.1"/>
    <property type="molecule type" value="Genomic_DNA"/>
</dbReference>
<dbReference type="Proteomes" id="UP001157418">
    <property type="component" value="Unassembled WGS sequence"/>
</dbReference>
<evidence type="ECO:0000256" key="1">
    <source>
        <dbReference type="SAM" id="MobiDB-lite"/>
    </source>
</evidence>
<feature type="region of interest" description="Disordered" evidence="1">
    <location>
        <begin position="135"/>
        <end position="168"/>
    </location>
</feature>
<evidence type="ECO:0000313" key="2">
    <source>
        <dbReference type="EMBL" id="CAH1417054.1"/>
    </source>
</evidence>
<feature type="compositionally biased region" description="Polar residues" evidence="1">
    <location>
        <begin position="8"/>
        <end position="32"/>
    </location>
</feature>
<reference evidence="2 3" key="1">
    <citation type="submission" date="2022-01" db="EMBL/GenBank/DDBJ databases">
        <authorList>
            <person name="Xiong W."/>
            <person name="Schranz E."/>
        </authorList>
    </citation>
    <scope>NUCLEOTIDE SEQUENCE [LARGE SCALE GENOMIC DNA]</scope>
</reference>
<feature type="region of interest" description="Disordered" evidence="1">
    <location>
        <begin position="1"/>
        <end position="66"/>
    </location>
</feature>
<dbReference type="AlphaFoldDB" id="A0AAU9LN60"/>
<name>A0AAU9LN60_9ASTR</name>
<protein>
    <submittedName>
        <fullName evidence="2">Uncharacterized protein</fullName>
    </submittedName>
</protein>
<proteinExistence type="predicted"/>
<feature type="compositionally biased region" description="Low complexity" evidence="1">
    <location>
        <begin position="48"/>
        <end position="66"/>
    </location>
</feature>